<dbReference type="GO" id="GO:0005886">
    <property type="term" value="C:plasma membrane"/>
    <property type="evidence" value="ECO:0007669"/>
    <property type="project" value="TreeGrafter"/>
</dbReference>
<dbReference type="AlphaFoldDB" id="A0A377XJM8"/>
<evidence type="ECO:0000256" key="2">
    <source>
        <dbReference type="ARBA" id="ARBA00022692"/>
    </source>
</evidence>
<name>A0A377XJM8_KLEPN</name>
<feature type="compositionally biased region" description="Basic residues" evidence="5">
    <location>
        <begin position="183"/>
        <end position="192"/>
    </location>
</feature>
<gene>
    <name evidence="6" type="ORF">NCTC5047_04481</name>
</gene>
<comment type="subcellular location">
    <subcellularLocation>
        <location evidence="1">Membrane</location>
        <topology evidence="1">Single-pass membrane protein</topology>
    </subcellularLocation>
</comment>
<dbReference type="GO" id="GO:0009306">
    <property type="term" value="P:protein secretion"/>
    <property type="evidence" value="ECO:0007669"/>
    <property type="project" value="TreeGrafter"/>
</dbReference>
<evidence type="ECO:0000313" key="6">
    <source>
        <dbReference type="EMBL" id="STT83467.1"/>
    </source>
</evidence>
<dbReference type="PANTHER" id="PTHR36985:SF1">
    <property type="entry name" value="TRANSLOCATION AND ASSEMBLY MODULE SUBUNIT TAMB"/>
    <property type="match status" value="1"/>
</dbReference>
<evidence type="ECO:0000256" key="3">
    <source>
        <dbReference type="ARBA" id="ARBA00022989"/>
    </source>
</evidence>
<evidence type="ECO:0008006" key="8">
    <source>
        <dbReference type="Google" id="ProtNLM"/>
    </source>
</evidence>
<dbReference type="PANTHER" id="PTHR36985">
    <property type="entry name" value="TRANSLOCATION AND ASSEMBLY MODULE SUBUNIT TAMB"/>
    <property type="match status" value="1"/>
</dbReference>
<protein>
    <recommendedName>
        <fullName evidence="8">AsmA protein</fullName>
    </recommendedName>
</protein>
<keyword evidence="4" id="KW-0472">Membrane</keyword>
<evidence type="ECO:0000256" key="4">
    <source>
        <dbReference type="ARBA" id="ARBA00023136"/>
    </source>
</evidence>
<keyword evidence="2" id="KW-0812">Transmembrane</keyword>
<dbReference type="Proteomes" id="UP000254340">
    <property type="component" value="Unassembled WGS sequence"/>
</dbReference>
<evidence type="ECO:0000256" key="1">
    <source>
        <dbReference type="ARBA" id="ARBA00004167"/>
    </source>
</evidence>
<reference evidence="6 7" key="1">
    <citation type="submission" date="2018-06" db="EMBL/GenBank/DDBJ databases">
        <authorList>
            <consortium name="Pathogen Informatics"/>
            <person name="Doyle S."/>
        </authorList>
    </citation>
    <scope>NUCLEOTIDE SEQUENCE [LARGE SCALE GENOMIC DNA]</scope>
    <source>
        <strain evidence="6 7">NCTC5047</strain>
    </source>
</reference>
<dbReference type="GO" id="GO:0097347">
    <property type="term" value="C:TAM protein secretion complex"/>
    <property type="evidence" value="ECO:0007669"/>
    <property type="project" value="TreeGrafter"/>
</dbReference>
<organism evidence="6 7">
    <name type="scientific">Klebsiella pneumoniae</name>
    <dbReference type="NCBI Taxonomy" id="573"/>
    <lineage>
        <taxon>Bacteria</taxon>
        <taxon>Pseudomonadati</taxon>
        <taxon>Pseudomonadota</taxon>
        <taxon>Gammaproteobacteria</taxon>
        <taxon>Enterobacterales</taxon>
        <taxon>Enterobacteriaceae</taxon>
        <taxon>Klebsiella/Raoultella group</taxon>
        <taxon>Klebsiella</taxon>
        <taxon>Klebsiella pneumoniae complex</taxon>
    </lineage>
</organism>
<feature type="region of interest" description="Disordered" evidence="5">
    <location>
        <begin position="177"/>
        <end position="211"/>
    </location>
</feature>
<dbReference type="EMBL" id="UGLH01000006">
    <property type="protein sequence ID" value="STT83467.1"/>
    <property type="molecule type" value="Genomic_DNA"/>
</dbReference>
<sequence>MIPRSPYATFPTGLNWQEKNLTLTPTSLQGLLIALPKVAKVAQEQVVEPKIDNPQPQEKPLGETMTDLFSQPVLPAMTDVHLPLNLNIQAFRGEQLRLTGDTDITVYNLLLKVSSIDGQMKLDALDIDSDQGKVSASGSAQLQDNWPVDITLAGTLNVDPMKGEKVQLKVGGEVRKNAQSRSGLKRAGRGHAARGCAAGGGRAAAQYGAEE</sequence>
<accession>A0A377XJM8</accession>
<evidence type="ECO:0000256" key="5">
    <source>
        <dbReference type="SAM" id="MobiDB-lite"/>
    </source>
</evidence>
<keyword evidence="3" id="KW-1133">Transmembrane helix</keyword>
<evidence type="ECO:0000313" key="7">
    <source>
        <dbReference type="Proteomes" id="UP000254340"/>
    </source>
</evidence>
<proteinExistence type="predicted"/>